<accession>A0AA36BMS5</accession>
<gene>
    <name evidence="2" type="ORF">OCTVUL_1B014907</name>
</gene>
<evidence type="ECO:0000313" key="3">
    <source>
        <dbReference type="Proteomes" id="UP001162480"/>
    </source>
</evidence>
<dbReference type="Proteomes" id="UP001162480">
    <property type="component" value="Chromosome 19"/>
</dbReference>
<proteinExistence type="predicted"/>
<reference evidence="2" key="1">
    <citation type="submission" date="2023-08" db="EMBL/GenBank/DDBJ databases">
        <authorList>
            <person name="Alioto T."/>
            <person name="Alioto T."/>
            <person name="Gomez Garrido J."/>
        </authorList>
    </citation>
    <scope>NUCLEOTIDE SEQUENCE</scope>
</reference>
<keyword evidence="3" id="KW-1185">Reference proteome</keyword>
<protein>
    <submittedName>
        <fullName evidence="2">Uncharacterized protein</fullName>
    </submittedName>
</protein>
<organism evidence="2 3">
    <name type="scientific">Octopus vulgaris</name>
    <name type="common">Common octopus</name>
    <dbReference type="NCBI Taxonomy" id="6645"/>
    <lineage>
        <taxon>Eukaryota</taxon>
        <taxon>Metazoa</taxon>
        <taxon>Spiralia</taxon>
        <taxon>Lophotrochozoa</taxon>
        <taxon>Mollusca</taxon>
        <taxon>Cephalopoda</taxon>
        <taxon>Coleoidea</taxon>
        <taxon>Octopodiformes</taxon>
        <taxon>Octopoda</taxon>
        <taxon>Incirrata</taxon>
        <taxon>Octopodidae</taxon>
        <taxon>Octopus</taxon>
    </lineage>
</organism>
<feature type="compositionally biased region" description="Gly residues" evidence="1">
    <location>
        <begin position="10"/>
        <end position="22"/>
    </location>
</feature>
<evidence type="ECO:0000313" key="2">
    <source>
        <dbReference type="EMBL" id="CAI9736814.1"/>
    </source>
</evidence>
<sequence>MANIMSVVNGCGGGSDGGGDGPNGSDDGKRRYRNDIYKPEADFKDINDEIIDLARDGGFYTSKIEARTVMQGKGTAEIHGEMKEVLKHDCPSYFTGKI</sequence>
<evidence type="ECO:0000256" key="1">
    <source>
        <dbReference type="SAM" id="MobiDB-lite"/>
    </source>
</evidence>
<feature type="region of interest" description="Disordered" evidence="1">
    <location>
        <begin position="1"/>
        <end position="33"/>
    </location>
</feature>
<name>A0AA36BMS5_OCTVU</name>
<dbReference type="EMBL" id="OX597832">
    <property type="protein sequence ID" value="CAI9736814.1"/>
    <property type="molecule type" value="Genomic_DNA"/>
</dbReference>
<dbReference type="AlphaFoldDB" id="A0AA36BMS5"/>